<dbReference type="EMBL" id="SIHJ01000001">
    <property type="protein sequence ID" value="TWT36011.1"/>
    <property type="molecule type" value="Genomic_DNA"/>
</dbReference>
<dbReference type="Proteomes" id="UP000316714">
    <property type="component" value="Unassembled WGS sequence"/>
</dbReference>
<evidence type="ECO:0000313" key="2">
    <source>
        <dbReference type="Proteomes" id="UP000316714"/>
    </source>
</evidence>
<proteinExistence type="predicted"/>
<sequence length="119" mass="12730">MSLRKVNRLAPGQVNSLVLAVEWGTPPGVAPMAAIVHTPEVEVTLGSGQVVTSRPMTFLLTSEPGVKFARPGPSAELHRKLRELPGGRSPGVEEVMRAVRGRRSRVAVGPGVRAVCWFI</sequence>
<gene>
    <name evidence="1" type="ORF">KOR34_09080</name>
</gene>
<organism evidence="1 2">
    <name type="scientific">Posidoniimonas corsicana</name>
    <dbReference type="NCBI Taxonomy" id="1938618"/>
    <lineage>
        <taxon>Bacteria</taxon>
        <taxon>Pseudomonadati</taxon>
        <taxon>Planctomycetota</taxon>
        <taxon>Planctomycetia</taxon>
        <taxon>Pirellulales</taxon>
        <taxon>Lacipirellulaceae</taxon>
        <taxon>Posidoniimonas</taxon>
    </lineage>
</organism>
<evidence type="ECO:0000313" key="1">
    <source>
        <dbReference type="EMBL" id="TWT36011.1"/>
    </source>
</evidence>
<accession>A0A5C5VCN3</accession>
<protein>
    <submittedName>
        <fullName evidence="1">Uncharacterized protein</fullName>
    </submittedName>
</protein>
<dbReference type="AlphaFoldDB" id="A0A5C5VCN3"/>
<comment type="caution">
    <text evidence="1">The sequence shown here is derived from an EMBL/GenBank/DDBJ whole genome shotgun (WGS) entry which is preliminary data.</text>
</comment>
<reference evidence="1 2" key="1">
    <citation type="submission" date="2019-02" db="EMBL/GenBank/DDBJ databases">
        <title>Deep-cultivation of Planctomycetes and their phenomic and genomic characterization uncovers novel biology.</title>
        <authorList>
            <person name="Wiegand S."/>
            <person name="Jogler M."/>
            <person name="Boedeker C."/>
            <person name="Pinto D."/>
            <person name="Vollmers J."/>
            <person name="Rivas-Marin E."/>
            <person name="Kohn T."/>
            <person name="Peeters S.H."/>
            <person name="Heuer A."/>
            <person name="Rast P."/>
            <person name="Oberbeckmann S."/>
            <person name="Bunk B."/>
            <person name="Jeske O."/>
            <person name="Meyerdierks A."/>
            <person name="Storesund J.E."/>
            <person name="Kallscheuer N."/>
            <person name="Luecker S."/>
            <person name="Lage O.M."/>
            <person name="Pohl T."/>
            <person name="Merkel B.J."/>
            <person name="Hornburger P."/>
            <person name="Mueller R.-W."/>
            <person name="Bruemmer F."/>
            <person name="Labrenz M."/>
            <person name="Spormann A.M."/>
            <person name="Op Den Camp H."/>
            <person name="Overmann J."/>
            <person name="Amann R."/>
            <person name="Jetten M.S.M."/>
            <person name="Mascher T."/>
            <person name="Medema M.H."/>
            <person name="Devos D.P."/>
            <person name="Kaster A.-K."/>
            <person name="Ovreas L."/>
            <person name="Rohde M."/>
            <person name="Galperin M.Y."/>
            <person name="Jogler C."/>
        </authorList>
    </citation>
    <scope>NUCLEOTIDE SEQUENCE [LARGE SCALE GENOMIC DNA]</scope>
    <source>
        <strain evidence="1 2">KOR34</strain>
    </source>
</reference>
<keyword evidence="2" id="KW-1185">Reference proteome</keyword>
<name>A0A5C5VCN3_9BACT</name>